<dbReference type="AlphaFoldDB" id="A0A4V6PP67"/>
<evidence type="ECO:0000313" key="3">
    <source>
        <dbReference type="Proteomes" id="UP000295701"/>
    </source>
</evidence>
<gene>
    <name evidence="2" type="ORF">E2L08_09045</name>
</gene>
<keyword evidence="3" id="KW-1185">Reference proteome</keyword>
<dbReference type="EMBL" id="SNAA01000008">
    <property type="protein sequence ID" value="TDL79739.1"/>
    <property type="molecule type" value="Genomic_DNA"/>
</dbReference>
<evidence type="ECO:0000313" key="2">
    <source>
        <dbReference type="EMBL" id="TDL79739.1"/>
    </source>
</evidence>
<feature type="signal peptide" evidence="1">
    <location>
        <begin position="1"/>
        <end position="22"/>
    </location>
</feature>
<dbReference type="Proteomes" id="UP000295701">
    <property type="component" value="Unassembled WGS sequence"/>
</dbReference>
<feature type="chain" id="PRO_5020415919" evidence="1">
    <location>
        <begin position="23"/>
        <end position="209"/>
    </location>
</feature>
<protein>
    <submittedName>
        <fullName evidence="2">Uncharacterized protein</fullName>
    </submittedName>
</protein>
<evidence type="ECO:0000256" key="1">
    <source>
        <dbReference type="SAM" id="SignalP"/>
    </source>
</evidence>
<name>A0A4V6PP67_9RHOB</name>
<organism evidence="2 3">
    <name type="scientific">Palleronia sediminis</name>
    <dbReference type="NCBI Taxonomy" id="2547833"/>
    <lineage>
        <taxon>Bacteria</taxon>
        <taxon>Pseudomonadati</taxon>
        <taxon>Pseudomonadota</taxon>
        <taxon>Alphaproteobacteria</taxon>
        <taxon>Rhodobacterales</taxon>
        <taxon>Roseobacteraceae</taxon>
        <taxon>Palleronia</taxon>
    </lineage>
</organism>
<proteinExistence type="predicted"/>
<sequence length="209" mass="21690">MARRTGAALALCLALAAVPLAADEFGEGEARHLTRIVDITRVDILPDTPGDEIALLARGRDDSDMADLIVLDGFDRTPLFVRRGLVFAGPMAGQEALFSPRGNGSIAVVAGNTGIGRTAWDEVLTLAHRDGALRVAGYSHVAYDRIDNASASCDVNLLTGGWETTVSPAGGTAVARSGKGVADAPPVADWSPEDFPRPCAEALEAAGLN</sequence>
<dbReference type="RefSeq" id="WP_133396750.1">
    <property type="nucleotide sequence ID" value="NZ_SNAA01000008.1"/>
</dbReference>
<reference evidence="2 3" key="1">
    <citation type="submission" date="2019-03" db="EMBL/GenBank/DDBJ databases">
        <title>Primorskyibacter sp. SS33 isolated from sediments.</title>
        <authorList>
            <person name="Xunke S."/>
        </authorList>
    </citation>
    <scope>NUCLEOTIDE SEQUENCE [LARGE SCALE GENOMIC DNA]</scope>
    <source>
        <strain evidence="2 3">SS33</strain>
    </source>
</reference>
<accession>A0A4V6PP67</accession>
<comment type="caution">
    <text evidence="2">The sequence shown here is derived from an EMBL/GenBank/DDBJ whole genome shotgun (WGS) entry which is preliminary data.</text>
</comment>
<dbReference type="OrthoDB" id="9804182at2"/>
<keyword evidence="1" id="KW-0732">Signal</keyword>